<keyword evidence="4 5" id="KW-0440">LIM domain</keyword>
<evidence type="ECO:0000259" key="7">
    <source>
        <dbReference type="PROSITE" id="PS50023"/>
    </source>
</evidence>
<keyword evidence="1 5" id="KW-0479">Metal-binding</keyword>
<dbReference type="PANTHER" id="PTHR46074:SF5">
    <property type="entry name" value="LIM DOMAIN-CONTAINING PROTEIN C"/>
    <property type="match status" value="1"/>
</dbReference>
<evidence type="ECO:0000256" key="3">
    <source>
        <dbReference type="ARBA" id="ARBA00022833"/>
    </source>
</evidence>
<keyword evidence="2" id="KW-0677">Repeat</keyword>
<sequence>MASARYRDAVSIRGVVVPPCPETAHSERVLNDTTADMPKCPSCDKEVYFGAEGPQNRTCWAVASRLSDIAVTHLADAFTKSDLEQSKSDKNNNSAAEKVTSLGKDWHRPCLKCAKCRKTLTPGSHAEHDKKPYCTKPCYSALFGPKGT</sequence>
<keyword evidence="3 5" id="KW-0862">Zinc</keyword>
<dbReference type="Gene3D" id="2.10.110.10">
    <property type="entry name" value="Cysteine Rich Protein"/>
    <property type="match status" value="1"/>
</dbReference>
<evidence type="ECO:0000256" key="6">
    <source>
        <dbReference type="SAM" id="MobiDB-lite"/>
    </source>
</evidence>
<evidence type="ECO:0000256" key="1">
    <source>
        <dbReference type="ARBA" id="ARBA00022723"/>
    </source>
</evidence>
<protein>
    <submittedName>
        <fullName evidence="8">Cysteine-rich protein 1</fullName>
    </submittedName>
</protein>
<keyword evidence="9" id="KW-1185">Reference proteome</keyword>
<dbReference type="GO" id="GO:0046872">
    <property type="term" value="F:metal ion binding"/>
    <property type="evidence" value="ECO:0007669"/>
    <property type="project" value="UniProtKB-KW"/>
</dbReference>
<dbReference type="Pfam" id="PF00412">
    <property type="entry name" value="LIM"/>
    <property type="match status" value="1"/>
</dbReference>
<gene>
    <name evidence="8" type="primary">Crip1</name>
    <name evidence="8" type="ORF">N1851_012268</name>
</gene>
<dbReference type="EMBL" id="JAOPHQ010002186">
    <property type="protein sequence ID" value="KAK0148030.1"/>
    <property type="molecule type" value="Genomic_DNA"/>
</dbReference>
<evidence type="ECO:0000256" key="5">
    <source>
        <dbReference type="PROSITE-ProRule" id="PRU00125"/>
    </source>
</evidence>
<evidence type="ECO:0000313" key="9">
    <source>
        <dbReference type="Proteomes" id="UP001174136"/>
    </source>
</evidence>
<proteinExistence type="predicted"/>
<dbReference type="SMART" id="SM00132">
    <property type="entry name" value="LIM"/>
    <property type="match status" value="1"/>
</dbReference>
<dbReference type="PANTHER" id="PTHR46074">
    <property type="entry name" value="CYSTEINE-RICH PROTEIN CRIP FAMILY MEMBER"/>
    <property type="match status" value="1"/>
</dbReference>
<evidence type="ECO:0000256" key="2">
    <source>
        <dbReference type="ARBA" id="ARBA00022737"/>
    </source>
</evidence>
<comment type="caution">
    <text evidence="8">The sequence shown here is derived from an EMBL/GenBank/DDBJ whole genome shotgun (WGS) entry which is preliminary data.</text>
</comment>
<dbReference type="FunFam" id="2.10.110.10:FF:000025">
    <property type="entry name" value="Cysteine-rich protein 2"/>
    <property type="match status" value="1"/>
</dbReference>
<dbReference type="AlphaFoldDB" id="A0AA47MXJ2"/>
<dbReference type="Proteomes" id="UP001174136">
    <property type="component" value="Unassembled WGS sequence"/>
</dbReference>
<dbReference type="PROSITE" id="PS50023">
    <property type="entry name" value="LIM_DOMAIN_2"/>
    <property type="match status" value="1"/>
</dbReference>
<dbReference type="SUPFAM" id="SSF57716">
    <property type="entry name" value="Glucocorticoid receptor-like (DNA-binding domain)"/>
    <property type="match status" value="1"/>
</dbReference>
<feature type="region of interest" description="Disordered" evidence="6">
    <location>
        <begin position="80"/>
        <end position="100"/>
    </location>
</feature>
<dbReference type="InterPro" id="IPR001781">
    <property type="entry name" value="Znf_LIM"/>
</dbReference>
<reference evidence="8" key="1">
    <citation type="journal article" date="2023" name="Front. Mar. Sci.">
        <title>A new Merluccius polli reference genome to investigate the effects of global change in West African waters.</title>
        <authorList>
            <person name="Mateo J.L."/>
            <person name="Blanco-Fernandez C."/>
            <person name="Garcia-Vazquez E."/>
            <person name="Machado-Schiaffino G."/>
        </authorList>
    </citation>
    <scope>NUCLEOTIDE SEQUENCE</scope>
    <source>
        <strain evidence="8">C29</strain>
        <tissue evidence="8">Fin</tissue>
    </source>
</reference>
<name>A0AA47MXJ2_MERPO</name>
<accession>A0AA47MXJ2</accession>
<organism evidence="8 9">
    <name type="scientific">Merluccius polli</name>
    <name type="common">Benguela hake</name>
    <name type="synonym">Merluccius cadenati</name>
    <dbReference type="NCBI Taxonomy" id="89951"/>
    <lineage>
        <taxon>Eukaryota</taxon>
        <taxon>Metazoa</taxon>
        <taxon>Chordata</taxon>
        <taxon>Craniata</taxon>
        <taxon>Vertebrata</taxon>
        <taxon>Euteleostomi</taxon>
        <taxon>Actinopterygii</taxon>
        <taxon>Neopterygii</taxon>
        <taxon>Teleostei</taxon>
        <taxon>Neoteleostei</taxon>
        <taxon>Acanthomorphata</taxon>
        <taxon>Zeiogadaria</taxon>
        <taxon>Gadariae</taxon>
        <taxon>Gadiformes</taxon>
        <taxon>Gadoidei</taxon>
        <taxon>Merlucciidae</taxon>
        <taxon>Merluccius</taxon>
    </lineage>
</organism>
<evidence type="ECO:0000256" key="4">
    <source>
        <dbReference type="ARBA" id="ARBA00023038"/>
    </source>
</evidence>
<feature type="domain" description="LIM zinc-binding" evidence="7">
    <location>
        <begin position="38"/>
        <end position="145"/>
    </location>
</feature>
<evidence type="ECO:0000313" key="8">
    <source>
        <dbReference type="EMBL" id="KAK0148030.1"/>
    </source>
</evidence>
<feature type="compositionally biased region" description="Basic and acidic residues" evidence="6">
    <location>
        <begin position="80"/>
        <end position="90"/>
    </location>
</feature>